<evidence type="ECO:0000313" key="6">
    <source>
        <dbReference type="EMBL" id="MEQ2563397.1"/>
    </source>
</evidence>
<dbReference type="InterPro" id="IPR052539">
    <property type="entry name" value="MGD_biosynthesis_adapter"/>
</dbReference>
<reference evidence="6 7" key="1">
    <citation type="submission" date="2024-03" db="EMBL/GenBank/DDBJ databases">
        <title>Human intestinal bacterial collection.</title>
        <authorList>
            <person name="Pauvert C."/>
            <person name="Hitch T.C.A."/>
            <person name="Clavel T."/>
        </authorList>
    </citation>
    <scope>NUCLEOTIDE SEQUENCE [LARGE SCALE GENOMIC DNA]</scope>
    <source>
        <strain evidence="6 7">CLA-AP-H27</strain>
    </source>
</reference>
<dbReference type="EMBL" id="JBBMFJ010000018">
    <property type="protein sequence ID" value="MEQ2563397.1"/>
    <property type="molecule type" value="Genomic_DNA"/>
</dbReference>
<keyword evidence="3" id="KW-0963">Cytoplasm</keyword>
<comment type="function">
    <text evidence="3">Transfers a GMP moiety from GTP to Mo-molybdopterin (Mo-MPT) cofactor (Moco or molybdenum cofactor) to form Mo-molybdopterin guanine dinucleotide (Mo-MGD) cofactor.</text>
</comment>
<evidence type="ECO:0000313" key="7">
    <source>
        <dbReference type="Proteomes" id="UP001437460"/>
    </source>
</evidence>
<feature type="binding site" evidence="3">
    <location>
        <position position="103"/>
    </location>
    <ligand>
        <name>GTP</name>
        <dbReference type="ChEBI" id="CHEBI:37565"/>
    </ligand>
</feature>
<dbReference type="RefSeq" id="WP_349229544.1">
    <property type="nucleotide sequence ID" value="NZ_JBBMFJ010000018.1"/>
</dbReference>
<keyword evidence="7" id="KW-1185">Reference proteome</keyword>
<dbReference type="CDD" id="cd02503">
    <property type="entry name" value="MobA"/>
    <property type="match status" value="1"/>
</dbReference>
<sequence length="374" mass="41558">MKENKLQTVGAVAGYILSGGRNTRMEGQKKLFLRYAGETFCQRILHACDCLPAVYLSVDNKEPYRKAGLPMVEDRWRGIGPLGGIASGLLTCKEDALFVMACDMPMMERQTVERMLETYEKICCETAAAKAERPAGPESANAAESADGANLQPPVLVTSQNGRIHPLFGIYPKRVLPFAEELIREGDYRIMHFLERAGYRTLELEPESHAMENINSTEEYRRLAEAQNAGENPYTAAHPFVFAISGYKNSGKTTLITRLIPELTGRGYKVAVIKHDGHDFKSDVPGTDSYRHQKAGAYGTAVFSKNRFLITKECHGITERDLFSAFPEADIILIEGLKNSSYPKYFCAYPEKPLPDAAGLADEMEKIMQQTAPV</sequence>
<keyword evidence="3" id="KW-0808">Transferase</keyword>
<feature type="domain" description="Molybdopterin-guanine dinucleotide biosynthesis protein B (MobB)" evidence="4">
    <location>
        <begin position="241"/>
        <end position="344"/>
    </location>
</feature>
<keyword evidence="3" id="KW-0460">Magnesium</keyword>
<dbReference type="NCBIfam" id="TIGR00176">
    <property type="entry name" value="mobB"/>
    <property type="match status" value="1"/>
</dbReference>
<evidence type="ECO:0000259" key="4">
    <source>
        <dbReference type="Pfam" id="PF03205"/>
    </source>
</evidence>
<evidence type="ECO:0000256" key="2">
    <source>
        <dbReference type="ARBA" id="ARBA00023150"/>
    </source>
</evidence>
<dbReference type="HAMAP" id="MF_00316">
    <property type="entry name" value="MobA"/>
    <property type="match status" value="1"/>
</dbReference>
<dbReference type="SUPFAM" id="SSF52540">
    <property type="entry name" value="P-loop containing nucleoside triphosphate hydrolases"/>
    <property type="match status" value="1"/>
</dbReference>
<dbReference type="Proteomes" id="UP001437460">
    <property type="component" value="Unassembled WGS sequence"/>
</dbReference>
<comment type="caution">
    <text evidence="6">The sequence shown here is derived from an EMBL/GenBank/DDBJ whole genome shotgun (WGS) entry which is preliminary data.</text>
</comment>
<dbReference type="PANTHER" id="PTHR40072:SF1">
    <property type="entry name" value="MOLYBDOPTERIN-GUANINE DINUCLEOTIDE BIOSYNTHESIS ADAPTER PROTEIN"/>
    <property type="match status" value="1"/>
</dbReference>
<protein>
    <recommendedName>
        <fullName evidence="3">Probable molybdenum cofactor guanylyltransferase</fullName>
        <shortName evidence="3">MoCo guanylyltransferase</shortName>
        <ecNumber evidence="3">2.7.7.77</ecNumber>
    </recommendedName>
    <alternativeName>
        <fullName evidence="3">GTP:molybdopterin guanylyltransferase</fullName>
    </alternativeName>
    <alternativeName>
        <fullName evidence="3">Mo-MPT guanylyltransferase</fullName>
    </alternativeName>
    <alternativeName>
        <fullName evidence="3">Molybdopterin guanylyltransferase</fullName>
    </alternativeName>
    <alternativeName>
        <fullName evidence="3">Molybdopterin-guanine dinucleotide synthase</fullName>
        <shortName evidence="3">MGD synthase</shortName>
    </alternativeName>
</protein>
<dbReference type="InterPro" id="IPR004435">
    <property type="entry name" value="MobB_dom"/>
</dbReference>
<feature type="binding site" evidence="3">
    <location>
        <position position="103"/>
    </location>
    <ligand>
        <name>Mg(2+)</name>
        <dbReference type="ChEBI" id="CHEBI:18420"/>
    </ligand>
</feature>
<keyword evidence="3" id="KW-0479">Metal-binding</keyword>
<name>A0ABV1HM51_9FIRM</name>
<evidence type="ECO:0000259" key="5">
    <source>
        <dbReference type="Pfam" id="PF12804"/>
    </source>
</evidence>
<dbReference type="Pfam" id="PF03205">
    <property type="entry name" value="MobB"/>
    <property type="match status" value="1"/>
</dbReference>
<evidence type="ECO:0000256" key="1">
    <source>
        <dbReference type="ARBA" id="ARBA00023134"/>
    </source>
</evidence>
<keyword evidence="2 3" id="KW-0501">Molybdenum cofactor biosynthesis</keyword>
<comment type="domain">
    <text evidence="3">The N-terminal domain determines nucleotide recognition and specific binding, while the C-terminal domain determines the specific binding to the target protein.</text>
</comment>
<keyword evidence="1 3" id="KW-0342">GTP-binding</keyword>
<accession>A0ABV1HM51</accession>
<feature type="binding site" evidence="3">
    <location>
        <begin position="17"/>
        <end position="19"/>
    </location>
    <ligand>
        <name>GTP</name>
        <dbReference type="ChEBI" id="CHEBI:37565"/>
    </ligand>
</feature>
<keyword evidence="3" id="KW-0547">Nucleotide-binding</keyword>
<dbReference type="Gene3D" id="3.90.550.10">
    <property type="entry name" value="Spore Coat Polysaccharide Biosynthesis Protein SpsA, Chain A"/>
    <property type="match status" value="1"/>
</dbReference>
<dbReference type="EC" id="2.7.7.77" evidence="3"/>
<dbReference type="InterPro" id="IPR025877">
    <property type="entry name" value="MobA-like_NTP_Trfase"/>
</dbReference>
<feature type="binding site" evidence="3">
    <location>
        <position position="74"/>
    </location>
    <ligand>
        <name>GTP</name>
        <dbReference type="ChEBI" id="CHEBI:37565"/>
    </ligand>
</feature>
<dbReference type="InterPro" id="IPR029044">
    <property type="entry name" value="Nucleotide-diphossugar_trans"/>
</dbReference>
<dbReference type="InterPro" id="IPR027417">
    <property type="entry name" value="P-loop_NTPase"/>
</dbReference>
<gene>
    <name evidence="6" type="primary">mobB</name>
    <name evidence="3" type="synonym">mobA</name>
    <name evidence="6" type="ORF">WMO41_09555</name>
</gene>
<comment type="catalytic activity">
    <reaction evidence="3">
        <text>Mo-molybdopterin + GTP + H(+) = Mo-molybdopterin guanine dinucleotide + diphosphate</text>
        <dbReference type="Rhea" id="RHEA:34243"/>
        <dbReference type="ChEBI" id="CHEBI:15378"/>
        <dbReference type="ChEBI" id="CHEBI:33019"/>
        <dbReference type="ChEBI" id="CHEBI:37565"/>
        <dbReference type="ChEBI" id="CHEBI:71302"/>
        <dbReference type="ChEBI" id="CHEBI:71310"/>
        <dbReference type="EC" id="2.7.7.77"/>
    </reaction>
</comment>
<proteinExistence type="inferred from homology"/>
<dbReference type="Pfam" id="PF12804">
    <property type="entry name" value="NTP_transf_3"/>
    <property type="match status" value="1"/>
</dbReference>
<dbReference type="SUPFAM" id="SSF53448">
    <property type="entry name" value="Nucleotide-diphospho-sugar transferases"/>
    <property type="match status" value="1"/>
</dbReference>
<feature type="binding site" evidence="3">
    <location>
        <position position="30"/>
    </location>
    <ligand>
        <name>GTP</name>
        <dbReference type="ChEBI" id="CHEBI:37565"/>
    </ligand>
</feature>
<dbReference type="CDD" id="cd03116">
    <property type="entry name" value="MobB"/>
    <property type="match status" value="1"/>
</dbReference>
<comment type="cofactor">
    <cofactor evidence="3">
        <name>Mg(2+)</name>
        <dbReference type="ChEBI" id="CHEBI:18420"/>
    </cofactor>
</comment>
<comment type="similarity">
    <text evidence="3">Belongs to the MobA family.</text>
</comment>
<comment type="subcellular location">
    <subcellularLocation>
        <location evidence="3">Cytoplasm</location>
    </subcellularLocation>
</comment>
<dbReference type="PANTHER" id="PTHR40072">
    <property type="entry name" value="MOLYBDOPTERIN-GUANINE DINUCLEOTIDE BIOSYNTHESIS ADAPTER PROTEIN-RELATED"/>
    <property type="match status" value="1"/>
</dbReference>
<evidence type="ECO:0000256" key="3">
    <source>
        <dbReference type="HAMAP-Rule" id="MF_00316"/>
    </source>
</evidence>
<dbReference type="Gene3D" id="3.40.50.300">
    <property type="entry name" value="P-loop containing nucleotide triphosphate hydrolases"/>
    <property type="match status" value="1"/>
</dbReference>
<dbReference type="InterPro" id="IPR013482">
    <property type="entry name" value="Molybde_CF_guanTrfase"/>
</dbReference>
<comment type="caution">
    <text evidence="3">Lacks conserved residue(s) required for the propagation of feature annotation.</text>
</comment>
<organism evidence="6 7">
    <name type="scientific">Ventrimonas faecis</name>
    <dbReference type="NCBI Taxonomy" id="3133170"/>
    <lineage>
        <taxon>Bacteria</taxon>
        <taxon>Bacillati</taxon>
        <taxon>Bacillota</taxon>
        <taxon>Clostridia</taxon>
        <taxon>Lachnospirales</taxon>
        <taxon>Lachnospiraceae</taxon>
        <taxon>Ventrimonas</taxon>
    </lineage>
</organism>
<feature type="domain" description="MobA-like NTP transferase" evidence="5">
    <location>
        <begin position="14"/>
        <end position="196"/>
    </location>
</feature>